<feature type="region of interest" description="Disordered" evidence="1">
    <location>
        <begin position="187"/>
        <end position="206"/>
    </location>
</feature>
<reference evidence="2 3" key="1">
    <citation type="submission" date="2024-01" db="EMBL/GenBank/DDBJ databases">
        <title>The genomes of 5 underutilized Papilionoideae crops provide insights into root nodulation and disease resistanc.</title>
        <authorList>
            <person name="Jiang F."/>
        </authorList>
    </citation>
    <scope>NUCLEOTIDE SEQUENCE [LARGE SCALE GENOMIC DNA]</scope>
    <source>
        <strain evidence="2">LVBAO_FW01</strain>
        <tissue evidence="2">Leaves</tissue>
    </source>
</reference>
<feature type="compositionally biased region" description="Polar residues" evidence="1">
    <location>
        <begin position="196"/>
        <end position="206"/>
    </location>
</feature>
<evidence type="ECO:0000256" key="1">
    <source>
        <dbReference type="SAM" id="MobiDB-lite"/>
    </source>
</evidence>
<comment type="caution">
    <text evidence="2">The sequence shown here is derived from an EMBL/GenBank/DDBJ whole genome shotgun (WGS) entry which is preliminary data.</text>
</comment>
<dbReference type="PANTHER" id="PTHR33132:SF142">
    <property type="entry name" value="SERINE-RICH PROTEIN-LIKE PROTEIN"/>
    <property type="match status" value="1"/>
</dbReference>
<dbReference type="AlphaFoldDB" id="A0AAN9QKP3"/>
<gene>
    <name evidence="2" type="ORF">VNO77_19707</name>
</gene>
<dbReference type="PANTHER" id="PTHR33132">
    <property type="entry name" value="OSJNBB0118P14.9 PROTEIN"/>
    <property type="match status" value="1"/>
</dbReference>
<evidence type="ECO:0000313" key="2">
    <source>
        <dbReference type="EMBL" id="KAK7339064.1"/>
    </source>
</evidence>
<name>A0AAN9QKP3_CANGL</name>
<organism evidence="2 3">
    <name type="scientific">Canavalia gladiata</name>
    <name type="common">Sword bean</name>
    <name type="synonym">Dolichos gladiatus</name>
    <dbReference type="NCBI Taxonomy" id="3824"/>
    <lineage>
        <taxon>Eukaryota</taxon>
        <taxon>Viridiplantae</taxon>
        <taxon>Streptophyta</taxon>
        <taxon>Embryophyta</taxon>
        <taxon>Tracheophyta</taxon>
        <taxon>Spermatophyta</taxon>
        <taxon>Magnoliopsida</taxon>
        <taxon>eudicotyledons</taxon>
        <taxon>Gunneridae</taxon>
        <taxon>Pentapetalae</taxon>
        <taxon>rosids</taxon>
        <taxon>fabids</taxon>
        <taxon>Fabales</taxon>
        <taxon>Fabaceae</taxon>
        <taxon>Papilionoideae</taxon>
        <taxon>50 kb inversion clade</taxon>
        <taxon>NPAAA clade</taxon>
        <taxon>indigoferoid/millettioid clade</taxon>
        <taxon>Phaseoleae</taxon>
        <taxon>Canavalia</taxon>
    </lineage>
</organism>
<dbReference type="Proteomes" id="UP001367508">
    <property type="component" value="Unassembled WGS sequence"/>
</dbReference>
<evidence type="ECO:0000313" key="3">
    <source>
        <dbReference type="Proteomes" id="UP001367508"/>
    </source>
</evidence>
<sequence length="206" mass="22971">MAAQVSSFHVDSRSKIVPKNTSPRCVTLLCSFNLLVLSIGLRVMRVILEFPKNISNTREELLKALIRKRTTTATNGNNVIQSKPLNDSNKMPFSTHNQQNHGGKELLKVVRKGTEKLNIKESKCKSTRSKMCFCSPTTHEGSFRCRLHRINASKKSTIEKSNLRSNSKCTHGMVEFKPQLSRFGRVASGEVGPRDSQIQLSGVESA</sequence>
<proteinExistence type="predicted"/>
<keyword evidence="3" id="KW-1185">Reference proteome</keyword>
<protein>
    <submittedName>
        <fullName evidence="2">Uncharacterized protein</fullName>
    </submittedName>
</protein>
<dbReference type="EMBL" id="JAYMYQ010000004">
    <property type="protein sequence ID" value="KAK7339064.1"/>
    <property type="molecule type" value="Genomic_DNA"/>
</dbReference>
<accession>A0AAN9QKP3</accession>